<reference evidence="1 2" key="1">
    <citation type="journal article" date="2022" name="bioRxiv">
        <title>The genome of the oomycete Peronosclerospora sorghi, a cosmopolitan pathogen of maize and sorghum, is inflated with dispersed pseudogenes.</title>
        <authorList>
            <person name="Fletcher K."/>
            <person name="Martin F."/>
            <person name="Isakeit T."/>
            <person name="Cavanaugh K."/>
            <person name="Magill C."/>
            <person name="Michelmore R."/>
        </authorList>
    </citation>
    <scope>NUCLEOTIDE SEQUENCE [LARGE SCALE GENOMIC DNA]</scope>
    <source>
        <strain evidence="1">P6</strain>
    </source>
</reference>
<comment type="caution">
    <text evidence="1">The sequence shown here is derived from an EMBL/GenBank/DDBJ whole genome shotgun (WGS) entry which is preliminary data.</text>
</comment>
<accession>A0ACC0W399</accession>
<evidence type="ECO:0000313" key="2">
    <source>
        <dbReference type="Proteomes" id="UP001163321"/>
    </source>
</evidence>
<keyword evidence="2" id="KW-1185">Reference proteome</keyword>
<organism evidence="1 2">
    <name type="scientific">Peronosclerospora sorghi</name>
    <dbReference type="NCBI Taxonomy" id="230839"/>
    <lineage>
        <taxon>Eukaryota</taxon>
        <taxon>Sar</taxon>
        <taxon>Stramenopiles</taxon>
        <taxon>Oomycota</taxon>
        <taxon>Peronosporomycetes</taxon>
        <taxon>Peronosporales</taxon>
        <taxon>Peronosporaceae</taxon>
        <taxon>Peronosclerospora</taxon>
    </lineage>
</organism>
<evidence type="ECO:0000313" key="1">
    <source>
        <dbReference type="EMBL" id="KAI9912423.1"/>
    </source>
</evidence>
<gene>
    <name evidence="1" type="ORF">PsorP6_006075</name>
</gene>
<protein>
    <submittedName>
        <fullName evidence="1">Uncharacterized protein</fullName>
    </submittedName>
</protein>
<name>A0ACC0W399_9STRA</name>
<sequence>MAQLHEDVEWLDSELEDSPRSNNDDISHMFSSSPNAKGAGRQENAPPMQHAAAALENADNVERDMSAPLNGAQCAPEPASATNHLSPKLTGQQRFQDTPSSLVAEQGAAAKRALIARIHQESMTQLSMACQAVLVRGASGNYFVYHLEITSDYYKQRWVVCKRYSEFYRLRKRVLDRLAAHKKQRRCSVCGVVREQLKDVDFPRRIVMFKDPSTLVGKRTAGLEEFIIALCQCLSADHDVDICSEIASTRFFVKEFLQFPLDHERQHVRSIRQLQYVDPRDVVVDADACPICLCEWAELDGKQLVLSPCGHFFHEHCINEWYSTRFDCPICRTISGEGSDNSKSNY</sequence>
<proteinExistence type="predicted"/>
<dbReference type="EMBL" id="CM047583">
    <property type="protein sequence ID" value="KAI9912423.1"/>
    <property type="molecule type" value="Genomic_DNA"/>
</dbReference>
<dbReference type="Proteomes" id="UP001163321">
    <property type="component" value="Chromosome 4"/>
</dbReference>